<dbReference type="PANTHER" id="PTHR43707">
    <property type="entry name" value="HISTIDYL-TRNA SYNTHETASE"/>
    <property type="match status" value="1"/>
</dbReference>
<keyword evidence="5" id="KW-0067">ATP-binding</keyword>
<keyword evidence="3" id="KW-0436">Ligase</keyword>
<dbReference type="SUPFAM" id="SSF52954">
    <property type="entry name" value="Class II aaRS ABD-related"/>
    <property type="match status" value="1"/>
</dbReference>
<dbReference type="FunFam" id="3.40.50.800:FF:000017">
    <property type="entry name" value="Histidine--tRNA ligase chloroplastic/mitochondrial"/>
    <property type="match status" value="1"/>
</dbReference>
<dbReference type="CDD" id="cd00773">
    <property type="entry name" value="HisRS-like_core"/>
    <property type="match status" value="1"/>
</dbReference>
<dbReference type="NCBIfam" id="TIGR00442">
    <property type="entry name" value="hisS"/>
    <property type="match status" value="1"/>
</dbReference>
<evidence type="ECO:0000256" key="3">
    <source>
        <dbReference type="ARBA" id="ARBA00022598"/>
    </source>
</evidence>
<dbReference type="GO" id="GO:0004821">
    <property type="term" value="F:histidine-tRNA ligase activity"/>
    <property type="evidence" value="ECO:0007669"/>
    <property type="project" value="UniProtKB-EC"/>
</dbReference>
<dbReference type="AlphaFoldDB" id="A0A7S1V2E6"/>
<gene>
    <name evidence="12" type="ORF">GOCE00092_LOCUS14292</name>
</gene>
<dbReference type="Gene3D" id="3.40.50.800">
    <property type="entry name" value="Anticodon-binding domain"/>
    <property type="match status" value="1"/>
</dbReference>
<dbReference type="FunFam" id="3.30.930.10:FF:000054">
    <property type="entry name" value="Histidine--tRNA ligase chloroplastic/mitochondrial"/>
    <property type="match status" value="1"/>
</dbReference>
<dbReference type="EMBL" id="HBGK01027599">
    <property type="protein sequence ID" value="CAD9285630.1"/>
    <property type="molecule type" value="Transcribed_RNA"/>
</dbReference>
<dbReference type="Pfam" id="PF13393">
    <property type="entry name" value="tRNA-synt_His"/>
    <property type="match status" value="1"/>
</dbReference>
<dbReference type="PANTHER" id="PTHR43707:SF1">
    <property type="entry name" value="HISTIDINE--TRNA LIGASE, MITOCHONDRIAL-RELATED"/>
    <property type="match status" value="1"/>
</dbReference>
<dbReference type="Gene3D" id="3.30.930.10">
    <property type="entry name" value="Bira Bifunctional Protein, Domain 2"/>
    <property type="match status" value="1"/>
</dbReference>
<evidence type="ECO:0000256" key="10">
    <source>
        <dbReference type="SAM" id="MobiDB-lite"/>
    </source>
</evidence>
<feature type="region of interest" description="Disordered" evidence="10">
    <location>
        <begin position="59"/>
        <end position="101"/>
    </location>
</feature>
<keyword evidence="7" id="KW-0030">Aminoacyl-tRNA synthetase</keyword>
<sequence>MMHLLLGSRIQTISMMILFWTATVRSSLAFSTTARHVATTRTTKNTVRPFVATRLFASGGGGGGRVSSAVQDKDTLSKTDTTKQNKKKKVEKLDTQPPRGTRDFFPADMRLRTWLFDQWRSVAATYGFSEYDAPVLESESLYTRKAGEEVTQQLYNFKDKGDRRVALRPEMTPSLARMVLLAKPIMPIKWFSIPQCWRYERMTRGRRREHYQWNMDIWGITGVEAEAELLSAMVQFFKNVGLTSNDVGIKVNSRLVIGEVLSELGIPEEKFAATCVLVDKLEKVPIDAIQGELEELGLTKAVVEQLLETLTNNSIEALSDVLGKESKAVQQLQQLFDLCDAYGISDWILLDASVVRGLAYYTGVVFEAFDRKGELRAIAGGGRYDKLLETFGGDPTPAAGFGFGDAVIIELLKERNVLPTLLDKQNIDTVVFAMDSEYYNACLSVAGILREAGQKVDVVLEQRKSKWVFKHANRLGANYVAVVGSNEFENKEVSIKDMQQSKQETIKMDDLKEWVATTTTTEVASAKDDDGGDA</sequence>
<keyword evidence="4" id="KW-0547">Nucleotide-binding</keyword>
<evidence type="ECO:0000256" key="8">
    <source>
        <dbReference type="ARBA" id="ARBA00030619"/>
    </source>
</evidence>
<keyword evidence="6" id="KW-0648">Protein biosynthesis</keyword>
<dbReference type="Pfam" id="PF03129">
    <property type="entry name" value="HGTP_anticodon"/>
    <property type="match status" value="1"/>
</dbReference>
<proteinExistence type="inferred from homology"/>
<dbReference type="HAMAP" id="MF_00127">
    <property type="entry name" value="His_tRNA_synth"/>
    <property type="match status" value="1"/>
</dbReference>
<evidence type="ECO:0000256" key="2">
    <source>
        <dbReference type="ARBA" id="ARBA00012815"/>
    </source>
</evidence>
<dbReference type="InterPro" id="IPR036621">
    <property type="entry name" value="Anticodon-bd_dom_sf"/>
</dbReference>
<comment type="similarity">
    <text evidence="1">Belongs to the class-II aminoacyl-tRNA synthetase family.</text>
</comment>
<dbReference type="InterPro" id="IPR006195">
    <property type="entry name" value="aa-tRNA-synth_II"/>
</dbReference>
<feature type="domain" description="Aminoacyl-transfer RNA synthetases class-II family profile" evidence="11">
    <location>
        <begin position="99"/>
        <end position="419"/>
    </location>
</feature>
<evidence type="ECO:0000256" key="1">
    <source>
        <dbReference type="ARBA" id="ARBA00008226"/>
    </source>
</evidence>
<evidence type="ECO:0000313" key="12">
    <source>
        <dbReference type="EMBL" id="CAD9285630.1"/>
    </source>
</evidence>
<evidence type="ECO:0000256" key="4">
    <source>
        <dbReference type="ARBA" id="ARBA00022741"/>
    </source>
</evidence>
<dbReference type="GO" id="GO:0005737">
    <property type="term" value="C:cytoplasm"/>
    <property type="evidence" value="ECO:0007669"/>
    <property type="project" value="InterPro"/>
</dbReference>
<name>A0A7S1V2E6_9STRA</name>
<accession>A0A7S1V2E6</accession>
<dbReference type="SUPFAM" id="SSF55681">
    <property type="entry name" value="Class II aaRS and biotin synthetases"/>
    <property type="match status" value="1"/>
</dbReference>
<dbReference type="GO" id="GO:0006427">
    <property type="term" value="P:histidyl-tRNA aminoacylation"/>
    <property type="evidence" value="ECO:0007669"/>
    <property type="project" value="InterPro"/>
</dbReference>
<dbReference type="InterPro" id="IPR004516">
    <property type="entry name" value="HisRS/HisZ"/>
</dbReference>
<evidence type="ECO:0000256" key="5">
    <source>
        <dbReference type="ARBA" id="ARBA00022840"/>
    </source>
</evidence>
<dbReference type="GO" id="GO:0005524">
    <property type="term" value="F:ATP binding"/>
    <property type="evidence" value="ECO:0007669"/>
    <property type="project" value="UniProtKB-KW"/>
</dbReference>
<dbReference type="InterPro" id="IPR015807">
    <property type="entry name" value="His-tRNA-ligase"/>
</dbReference>
<dbReference type="InterPro" id="IPR041715">
    <property type="entry name" value="HisRS-like_core"/>
</dbReference>
<evidence type="ECO:0000256" key="7">
    <source>
        <dbReference type="ARBA" id="ARBA00023146"/>
    </source>
</evidence>
<evidence type="ECO:0000256" key="6">
    <source>
        <dbReference type="ARBA" id="ARBA00022917"/>
    </source>
</evidence>
<dbReference type="PROSITE" id="PS50862">
    <property type="entry name" value="AA_TRNA_LIGASE_II"/>
    <property type="match status" value="1"/>
</dbReference>
<dbReference type="InterPro" id="IPR045864">
    <property type="entry name" value="aa-tRNA-synth_II/BPL/LPL"/>
</dbReference>
<dbReference type="EC" id="6.1.1.21" evidence="2"/>
<evidence type="ECO:0000259" key="11">
    <source>
        <dbReference type="PROSITE" id="PS50862"/>
    </source>
</evidence>
<reference evidence="12" key="1">
    <citation type="submission" date="2021-01" db="EMBL/GenBank/DDBJ databases">
        <authorList>
            <person name="Corre E."/>
            <person name="Pelletier E."/>
            <person name="Niang G."/>
            <person name="Scheremetjew M."/>
            <person name="Finn R."/>
            <person name="Kale V."/>
            <person name="Holt S."/>
            <person name="Cochrane G."/>
            <person name="Meng A."/>
            <person name="Brown T."/>
            <person name="Cohen L."/>
        </authorList>
    </citation>
    <scope>NUCLEOTIDE SEQUENCE</scope>
    <source>
        <strain evidence="12">CCMP 410</strain>
    </source>
</reference>
<evidence type="ECO:0000256" key="9">
    <source>
        <dbReference type="ARBA" id="ARBA00047639"/>
    </source>
</evidence>
<dbReference type="InterPro" id="IPR004154">
    <property type="entry name" value="Anticodon-bd"/>
</dbReference>
<comment type="catalytic activity">
    <reaction evidence="9">
        <text>tRNA(His) + L-histidine + ATP = L-histidyl-tRNA(His) + AMP + diphosphate + H(+)</text>
        <dbReference type="Rhea" id="RHEA:17313"/>
        <dbReference type="Rhea" id="RHEA-COMP:9665"/>
        <dbReference type="Rhea" id="RHEA-COMP:9689"/>
        <dbReference type="ChEBI" id="CHEBI:15378"/>
        <dbReference type="ChEBI" id="CHEBI:30616"/>
        <dbReference type="ChEBI" id="CHEBI:33019"/>
        <dbReference type="ChEBI" id="CHEBI:57595"/>
        <dbReference type="ChEBI" id="CHEBI:78442"/>
        <dbReference type="ChEBI" id="CHEBI:78527"/>
        <dbReference type="ChEBI" id="CHEBI:456215"/>
        <dbReference type="EC" id="6.1.1.21"/>
    </reaction>
</comment>
<protein>
    <recommendedName>
        <fullName evidence="2">histidine--tRNA ligase</fullName>
        <ecNumber evidence="2">6.1.1.21</ecNumber>
    </recommendedName>
    <alternativeName>
        <fullName evidence="8">Histidyl-tRNA synthetase</fullName>
    </alternativeName>
</protein>
<feature type="compositionally biased region" description="Basic and acidic residues" evidence="10">
    <location>
        <begin position="71"/>
        <end position="83"/>
    </location>
</feature>
<organism evidence="12">
    <name type="scientific">Grammatophora oceanica</name>
    <dbReference type="NCBI Taxonomy" id="210454"/>
    <lineage>
        <taxon>Eukaryota</taxon>
        <taxon>Sar</taxon>
        <taxon>Stramenopiles</taxon>
        <taxon>Ochrophyta</taxon>
        <taxon>Bacillariophyta</taxon>
        <taxon>Fragilariophyceae</taxon>
        <taxon>Fragilariophycidae</taxon>
        <taxon>Rhabdonematales</taxon>
        <taxon>Grammatophoraceae</taxon>
        <taxon>Grammatophora</taxon>
    </lineage>
</organism>